<evidence type="ECO:0000313" key="2">
    <source>
        <dbReference type="EMBL" id="KAF2732897.1"/>
    </source>
</evidence>
<accession>A0A9P4UY85</accession>
<protein>
    <submittedName>
        <fullName evidence="2">Uncharacterized protein</fullName>
    </submittedName>
</protein>
<sequence>MHRQQPTLATRALHRADDFLERPQTLFHSRSRFLRSCPLSPHLPLARPSIYHSLTRVPHPRIRLYSYMHLLNKRHHHHEPSPPRTHTQALSPSKLSAQTRRPSHQPKKKTALIC</sequence>
<feature type="compositionally biased region" description="Polar residues" evidence="1">
    <location>
        <begin position="84"/>
        <end position="100"/>
    </location>
</feature>
<comment type="caution">
    <text evidence="2">The sequence shown here is derived from an EMBL/GenBank/DDBJ whole genome shotgun (WGS) entry which is preliminary data.</text>
</comment>
<gene>
    <name evidence="2" type="ORF">EJ04DRAFT_301099</name>
</gene>
<feature type="region of interest" description="Disordered" evidence="1">
    <location>
        <begin position="73"/>
        <end position="114"/>
    </location>
</feature>
<proteinExistence type="predicted"/>
<keyword evidence="3" id="KW-1185">Reference proteome</keyword>
<organism evidence="2 3">
    <name type="scientific">Polyplosphaeria fusca</name>
    <dbReference type="NCBI Taxonomy" id="682080"/>
    <lineage>
        <taxon>Eukaryota</taxon>
        <taxon>Fungi</taxon>
        <taxon>Dikarya</taxon>
        <taxon>Ascomycota</taxon>
        <taxon>Pezizomycotina</taxon>
        <taxon>Dothideomycetes</taxon>
        <taxon>Pleosporomycetidae</taxon>
        <taxon>Pleosporales</taxon>
        <taxon>Tetraplosphaeriaceae</taxon>
        <taxon>Polyplosphaeria</taxon>
    </lineage>
</organism>
<dbReference type="AlphaFoldDB" id="A0A9P4UY85"/>
<evidence type="ECO:0000256" key="1">
    <source>
        <dbReference type="SAM" id="MobiDB-lite"/>
    </source>
</evidence>
<reference evidence="2" key="1">
    <citation type="journal article" date="2020" name="Stud. Mycol.">
        <title>101 Dothideomycetes genomes: a test case for predicting lifestyles and emergence of pathogens.</title>
        <authorList>
            <person name="Haridas S."/>
            <person name="Albert R."/>
            <person name="Binder M."/>
            <person name="Bloem J."/>
            <person name="Labutti K."/>
            <person name="Salamov A."/>
            <person name="Andreopoulos B."/>
            <person name="Baker S."/>
            <person name="Barry K."/>
            <person name="Bills G."/>
            <person name="Bluhm B."/>
            <person name="Cannon C."/>
            <person name="Castanera R."/>
            <person name="Culley D."/>
            <person name="Daum C."/>
            <person name="Ezra D."/>
            <person name="Gonzalez J."/>
            <person name="Henrissat B."/>
            <person name="Kuo A."/>
            <person name="Liang C."/>
            <person name="Lipzen A."/>
            <person name="Lutzoni F."/>
            <person name="Magnuson J."/>
            <person name="Mondo S."/>
            <person name="Nolan M."/>
            <person name="Ohm R."/>
            <person name="Pangilinan J."/>
            <person name="Park H.-J."/>
            <person name="Ramirez L."/>
            <person name="Alfaro M."/>
            <person name="Sun H."/>
            <person name="Tritt A."/>
            <person name="Yoshinaga Y."/>
            <person name="Zwiers L.-H."/>
            <person name="Turgeon B."/>
            <person name="Goodwin S."/>
            <person name="Spatafora J."/>
            <person name="Crous P."/>
            <person name="Grigoriev I."/>
        </authorList>
    </citation>
    <scope>NUCLEOTIDE SEQUENCE</scope>
    <source>
        <strain evidence="2">CBS 125425</strain>
    </source>
</reference>
<name>A0A9P4UY85_9PLEO</name>
<dbReference type="EMBL" id="ML996170">
    <property type="protein sequence ID" value="KAF2732897.1"/>
    <property type="molecule type" value="Genomic_DNA"/>
</dbReference>
<feature type="compositionally biased region" description="Basic residues" evidence="1">
    <location>
        <begin position="101"/>
        <end position="114"/>
    </location>
</feature>
<evidence type="ECO:0000313" key="3">
    <source>
        <dbReference type="Proteomes" id="UP000799444"/>
    </source>
</evidence>
<dbReference type="Proteomes" id="UP000799444">
    <property type="component" value="Unassembled WGS sequence"/>
</dbReference>